<evidence type="ECO:0000313" key="13">
    <source>
        <dbReference type="EMBL" id="ADD69050.1"/>
    </source>
</evidence>
<evidence type="ECO:0000256" key="2">
    <source>
        <dbReference type="ARBA" id="ARBA00005801"/>
    </source>
</evidence>
<sequence>MILHLYALCLGLCMGSFMNVLIYRLPRDLSIVRPPSHCTSCGERVRFYDNIPVISWILLRGRCRFCSSEISFMYPVTEILTGVLVWYSFYRFGLTAQFIHAVLLILVMVSAGLADLFSALDTESFECGIIPDSLIVFGIGGALLMAYIVREDVRFAVYGAAVGFMALFIPALLYRLIRKREGMGFGDIKLVAVAGAFLGVKSIFFVVFASALMGAVIGIIWQFAARKRDIMIPFGPFISAAALIYLFFETTMDKLLYGI</sequence>
<dbReference type="Pfam" id="PF06750">
    <property type="entry name" value="A24_N_bact"/>
    <property type="match status" value="1"/>
</dbReference>
<evidence type="ECO:0000256" key="4">
    <source>
        <dbReference type="ARBA" id="ARBA00022519"/>
    </source>
</evidence>
<feature type="transmembrane region" description="Helical" evidence="10">
    <location>
        <begin position="129"/>
        <end position="149"/>
    </location>
</feature>
<dbReference type="InterPro" id="IPR050882">
    <property type="entry name" value="Prepilin_peptidase/N-MTase"/>
</dbReference>
<evidence type="ECO:0000256" key="5">
    <source>
        <dbReference type="ARBA" id="ARBA00022692"/>
    </source>
</evidence>
<evidence type="ECO:0000256" key="7">
    <source>
        <dbReference type="ARBA" id="ARBA00023136"/>
    </source>
</evidence>
<dbReference type="FunCoup" id="D4H327">
    <property type="interactions" value="303"/>
</dbReference>
<evidence type="ECO:0000256" key="3">
    <source>
        <dbReference type="ARBA" id="ARBA00022475"/>
    </source>
</evidence>
<comment type="function">
    <text evidence="9">Plays an essential role in type IV pili and type II pseudopili formation by proteolytically removing the leader sequence from substrate proteins and subsequently monomethylating the alpha-amino group of the newly exposed N-terminal phenylalanine.</text>
</comment>
<feature type="transmembrane region" description="Helical" evidence="10">
    <location>
        <begin position="72"/>
        <end position="90"/>
    </location>
</feature>
<dbReference type="InterPro" id="IPR014032">
    <property type="entry name" value="Peptidase_A24A_bac"/>
</dbReference>
<dbReference type="HOGENOM" id="CLU_057101_0_1_0"/>
<feature type="transmembrane region" description="Helical" evidence="10">
    <location>
        <begin position="198"/>
        <end position="224"/>
    </location>
</feature>
<feature type="transmembrane region" description="Helical" evidence="10">
    <location>
        <begin position="6"/>
        <end position="25"/>
    </location>
</feature>
<keyword evidence="4" id="KW-0997">Cell inner membrane</keyword>
<dbReference type="PaxDb" id="522772-Dacet_2288"/>
<comment type="subcellular location">
    <subcellularLocation>
        <location evidence="1">Cell inner membrane</location>
        <topology evidence="1">Multi-pass membrane protein</topology>
    </subcellularLocation>
    <subcellularLocation>
        <location evidence="9">Cell membrane</location>
        <topology evidence="9">Multi-pass membrane protein</topology>
    </subcellularLocation>
</comment>
<dbReference type="STRING" id="522772.Dacet_2288"/>
<keyword evidence="9" id="KW-0511">Multifunctional enzyme</keyword>
<evidence type="ECO:0000259" key="12">
    <source>
        <dbReference type="Pfam" id="PF06750"/>
    </source>
</evidence>
<dbReference type="Pfam" id="PF01478">
    <property type="entry name" value="Peptidase_A24"/>
    <property type="match status" value="1"/>
</dbReference>
<feature type="domain" description="Prepilin peptidase A24 N-terminal" evidence="12">
    <location>
        <begin position="10"/>
        <end position="92"/>
    </location>
</feature>
<keyword evidence="6 10" id="KW-1133">Transmembrane helix</keyword>
<dbReference type="GO" id="GO:0005886">
    <property type="term" value="C:plasma membrane"/>
    <property type="evidence" value="ECO:0007669"/>
    <property type="project" value="UniProtKB-SubCell"/>
</dbReference>
<feature type="transmembrane region" description="Helical" evidence="10">
    <location>
        <begin position="230"/>
        <end position="248"/>
    </location>
</feature>
<evidence type="ECO:0000313" key="14">
    <source>
        <dbReference type="Proteomes" id="UP000002012"/>
    </source>
</evidence>
<dbReference type="InterPro" id="IPR000045">
    <property type="entry name" value="Prepilin_IV_endopep_pep"/>
</dbReference>
<keyword evidence="9" id="KW-0808">Transferase</keyword>
<dbReference type="eggNOG" id="COG1989">
    <property type="taxonomic scope" value="Bacteria"/>
</dbReference>
<dbReference type="Proteomes" id="UP000002012">
    <property type="component" value="Chromosome"/>
</dbReference>
<organism evidence="13 14">
    <name type="scientific">Denitrovibrio acetiphilus (strain DSM 12809 / NBRC 114555 / N2460)</name>
    <dbReference type="NCBI Taxonomy" id="522772"/>
    <lineage>
        <taxon>Bacteria</taxon>
        <taxon>Pseudomonadati</taxon>
        <taxon>Deferribacterota</taxon>
        <taxon>Deferribacteres</taxon>
        <taxon>Deferribacterales</taxon>
        <taxon>Geovibrionaceae</taxon>
        <taxon>Denitrovibrio</taxon>
    </lineage>
</organism>
<dbReference type="AlphaFoldDB" id="D4H327"/>
<comment type="catalytic activity">
    <reaction evidence="9">
        <text>Typically cleaves a -Gly-|-Phe- bond to release an N-terminal, basic peptide of 5-8 residues from type IV prepilin, and then N-methylates the new N-terminal amino group, the methyl donor being S-adenosyl-L-methionine.</text>
        <dbReference type="EC" id="3.4.23.43"/>
    </reaction>
</comment>
<dbReference type="GO" id="GO:0032259">
    <property type="term" value="P:methylation"/>
    <property type="evidence" value="ECO:0007669"/>
    <property type="project" value="UniProtKB-KW"/>
</dbReference>
<feature type="transmembrane region" description="Helical" evidence="10">
    <location>
        <begin position="155"/>
        <end position="177"/>
    </location>
</feature>
<evidence type="ECO:0000256" key="10">
    <source>
        <dbReference type="SAM" id="Phobius"/>
    </source>
</evidence>
<keyword evidence="3" id="KW-1003">Cell membrane</keyword>
<dbReference type="EC" id="3.4.23.43" evidence="9"/>
<proteinExistence type="inferred from homology"/>
<dbReference type="PANTHER" id="PTHR30487:SF0">
    <property type="entry name" value="PREPILIN LEADER PEPTIDASE_N-METHYLTRANSFERASE-RELATED"/>
    <property type="match status" value="1"/>
</dbReference>
<protein>
    <recommendedName>
        <fullName evidence="9">Prepilin leader peptidase/N-methyltransferase</fullName>
        <ecNumber evidence="9">2.1.1.-</ecNumber>
        <ecNumber evidence="9">3.4.23.43</ecNumber>
    </recommendedName>
</protein>
<dbReference type="MEROPS" id="A24.019"/>
<evidence type="ECO:0000259" key="11">
    <source>
        <dbReference type="Pfam" id="PF01478"/>
    </source>
</evidence>
<dbReference type="EMBL" id="CP001968">
    <property type="protein sequence ID" value="ADD69050.1"/>
    <property type="molecule type" value="Genomic_DNA"/>
</dbReference>
<accession>D4H327</accession>
<feature type="domain" description="Prepilin type IV endopeptidase peptidase" evidence="11">
    <location>
        <begin position="128"/>
        <end position="219"/>
    </location>
</feature>
<dbReference type="GO" id="GO:0006465">
    <property type="term" value="P:signal peptide processing"/>
    <property type="evidence" value="ECO:0007669"/>
    <property type="project" value="TreeGrafter"/>
</dbReference>
<dbReference type="PRINTS" id="PR00864">
    <property type="entry name" value="PREPILNPTASE"/>
</dbReference>
<dbReference type="Gene3D" id="1.20.120.1220">
    <property type="match status" value="1"/>
</dbReference>
<gene>
    <name evidence="13" type="ordered locus">Dacet_2288</name>
</gene>
<dbReference type="KEGG" id="dap:Dacet_2288"/>
<dbReference type="PANTHER" id="PTHR30487">
    <property type="entry name" value="TYPE 4 PREPILIN-LIKE PROTEINS LEADER PEPTIDE-PROCESSING ENZYME"/>
    <property type="match status" value="1"/>
</dbReference>
<keyword evidence="5 9" id="KW-0812">Transmembrane</keyword>
<dbReference type="InParanoid" id="D4H327"/>
<keyword evidence="7 10" id="KW-0472">Membrane</keyword>
<evidence type="ECO:0000256" key="8">
    <source>
        <dbReference type="RuleBase" id="RU003793"/>
    </source>
</evidence>
<keyword evidence="9" id="KW-0489">Methyltransferase</keyword>
<dbReference type="InterPro" id="IPR010627">
    <property type="entry name" value="Prepilin_pept_A24_N"/>
</dbReference>
<dbReference type="GO" id="GO:0008168">
    <property type="term" value="F:methyltransferase activity"/>
    <property type="evidence" value="ECO:0007669"/>
    <property type="project" value="UniProtKB-KW"/>
</dbReference>
<dbReference type="EC" id="2.1.1.-" evidence="9"/>
<name>D4H327_DENA2</name>
<keyword evidence="14" id="KW-1185">Reference proteome</keyword>
<keyword evidence="9" id="KW-0378">Hydrolase</keyword>
<keyword evidence="9" id="KW-0645">Protease</keyword>
<comment type="similarity">
    <text evidence="2 8">Belongs to the peptidase A24 family.</text>
</comment>
<evidence type="ECO:0000256" key="1">
    <source>
        <dbReference type="ARBA" id="ARBA00004429"/>
    </source>
</evidence>
<reference evidence="13 14" key="1">
    <citation type="journal article" date="2010" name="Stand. Genomic Sci.">
        <title>Complete genome sequence of Denitrovibrio acetiphilus type strain (N2460).</title>
        <authorList>
            <person name="Kiss H."/>
            <person name="Lang E."/>
            <person name="Lapidus A."/>
            <person name="Copeland A."/>
            <person name="Nolan M."/>
            <person name="Glavina Del Rio T."/>
            <person name="Chen F."/>
            <person name="Lucas S."/>
            <person name="Tice H."/>
            <person name="Cheng J.F."/>
            <person name="Han C."/>
            <person name="Goodwin L."/>
            <person name="Pitluck S."/>
            <person name="Liolios K."/>
            <person name="Pati A."/>
            <person name="Ivanova N."/>
            <person name="Mavromatis K."/>
            <person name="Chen A."/>
            <person name="Palaniappan K."/>
            <person name="Land M."/>
            <person name="Hauser L."/>
            <person name="Chang Y.J."/>
            <person name="Jeffries C.D."/>
            <person name="Detter J.C."/>
            <person name="Brettin T."/>
            <person name="Spring S."/>
            <person name="Rohde M."/>
            <person name="Goker M."/>
            <person name="Woyke T."/>
            <person name="Bristow J."/>
            <person name="Eisen J.A."/>
            <person name="Markowitz V."/>
            <person name="Hugenholtz P."/>
            <person name="Kyrpides N.C."/>
            <person name="Klenk H.P."/>
        </authorList>
    </citation>
    <scope>NUCLEOTIDE SEQUENCE [LARGE SCALE GENOMIC DNA]</scope>
    <source>
        <strain evidence="14">DSM 12809 / NBRC 114555 / N2460</strain>
    </source>
</reference>
<feature type="transmembrane region" description="Helical" evidence="10">
    <location>
        <begin position="96"/>
        <end position="117"/>
    </location>
</feature>
<dbReference type="GO" id="GO:0004190">
    <property type="term" value="F:aspartic-type endopeptidase activity"/>
    <property type="evidence" value="ECO:0007669"/>
    <property type="project" value="UniProtKB-EC"/>
</dbReference>
<evidence type="ECO:0000256" key="6">
    <source>
        <dbReference type="ARBA" id="ARBA00022989"/>
    </source>
</evidence>
<evidence type="ECO:0000256" key="9">
    <source>
        <dbReference type="RuleBase" id="RU003794"/>
    </source>
</evidence>